<organism evidence="3 4">
    <name type="scientific">Allacma fusca</name>
    <dbReference type="NCBI Taxonomy" id="39272"/>
    <lineage>
        <taxon>Eukaryota</taxon>
        <taxon>Metazoa</taxon>
        <taxon>Ecdysozoa</taxon>
        <taxon>Arthropoda</taxon>
        <taxon>Hexapoda</taxon>
        <taxon>Collembola</taxon>
        <taxon>Symphypleona</taxon>
        <taxon>Sminthuridae</taxon>
        <taxon>Allacma</taxon>
    </lineage>
</organism>
<dbReference type="Pfam" id="PF15797">
    <property type="entry name" value="DUF4706"/>
    <property type="match status" value="1"/>
</dbReference>
<evidence type="ECO:0000256" key="1">
    <source>
        <dbReference type="SAM" id="MobiDB-lite"/>
    </source>
</evidence>
<feature type="compositionally biased region" description="Polar residues" evidence="1">
    <location>
        <begin position="327"/>
        <end position="339"/>
    </location>
</feature>
<evidence type="ECO:0000313" key="4">
    <source>
        <dbReference type="Proteomes" id="UP000708208"/>
    </source>
</evidence>
<sequence>MSSIYPEKIAMYFSSMNPLSAKIFADIKAVEETASIDNNLSFSEKSRIIDKHLIHDVIRRNQKKQQREVPSSGEHGEQGDIPVGQIYYEDPELNKDHVTALLTSVYPKKPEKYIYDDNSFYLDEHSEPFSYCSQSQTNLCDLEHLVKNLPLPSVPLQRKSDSKSRLTSSHHREKKPAPLPTTRRLSEEVCHENTFSSSESIHSPQTQPKPPKKSGFPVLGIPMLGLGSNPEPSSRPGRAIDSGAMASSKPVVDEANLPKQVQNSDLIAELQQKLKMNKGKSPALKHTPSTKVNKPKAPPPPPPKQEVPGGDMKVGNEAELTGDPHENISSNVEVQTSSGKSDKRLELGTKKEEEFSVDVSSPCRIATPKTGFDFLDNW</sequence>
<feature type="region of interest" description="Disordered" evidence="1">
    <location>
        <begin position="153"/>
        <end position="359"/>
    </location>
</feature>
<protein>
    <recommendedName>
        <fullName evidence="2">DUF4706 domain-containing protein</fullName>
    </recommendedName>
</protein>
<gene>
    <name evidence="3" type="ORF">AFUS01_LOCUS1950</name>
</gene>
<feature type="domain" description="DUF4706" evidence="2">
    <location>
        <begin position="12"/>
        <end position="140"/>
    </location>
</feature>
<feature type="compositionally biased region" description="Basic and acidic residues" evidence="1">
    <location>
        <begin position="340"/>
        <end position="354"/>
    </location>
</feature>
<comment type="caution">
    <text evidence="3">The sequence shown here is derived from an EMBL/GenBank/DDBJ whole genome shotgun (WGS) entry which is preliminary data.</text>
</comment>
<dbReference type="Proteomes" id="UP000708208">
    <property type="component" value="Unassembled WGS sequence"/>
</dbReference>
<name>A0A8J2NMN3_9HEXA</name>
<accession>A0A8J2NMN3</accession>
<proteinExistence type="predicted"/>
<keyword evidence="4" id="KW-1185">Reference proteome</keyword>
<dbReference type="AlphaFoldDB" id="A0A8J2NMN3"/>
<evidence type="ECO:0000259" key="2">
    <source>
        <dbReference type="Pfam" id="PF15797"/>
    </source>
</evidence>
<evidence type="ECO:0000313" key="3">
    <source>
        <dbReference type="EMBL" id="CAG7668721.1"/>
    </source>
</evidence>
<dbReference type="InterPro" id="IPR031600">
    <property type="entry name" value="DUF4706"/>
</dbReference>
<reference evidence="3" key="1">
    <citation type="submission" date="2021-06" db="EMBL/GenBank/DDBJ databases">
        <authorList>
            <person name="Hodson N. C."/>
            <person name="Mongue J. A."/>
            <person name="Jaron S. K."/>
        </authorList>
    </citation>
    <scope>NUCLEOTIDE SEQUENCE</scope>
</reference>
<feature type="compositionally biased region" description="Pro residues" evidence="1">
    <location>
        <begin position="296"/>
        <end position="305"/>
    </location>
</feature>
<dbReference type="EMBL" id="CAJVCH010010932">
    <property type="protein sequence ID" value="CAG7668721.1"/>
    <property type="molecule type" value="Genomic_DNA"/>
</dbReference>
<feature type="compositionally biased region" description="Polar residues" evidence="1">
    <location>
        <begin position="193"/>
        <end position="206"/>
    </location>
</feature>
<feature type="region of interest" description="Disordered" evidence="1">
    <location>
        <begin position="61"/>
        <end position="82"/>
    </location>
</feature>
<dbReference type="OrthoDB" id="5984457at2759"/>